<dbReference type="Gene3D" id="3.10.129.10">
    <property type="entry name" value="Hotdog Thioesterase"/>
    <property type="match status" value="1"/>
</dbReference>
<dbReference type="InterPro" id="IPR003736">
    <property type="entry name" value="PAAI_dom"/>
</dbReference>
<dbReference type="PANTHER" id="PTHR21660">
    <property type="entry name" value="THIOESTERASE SUPERFAMILY MEMBER-RELATED"/>
    <property type="match status" value="1"/>
</dbReference>
<dbReference type="InterPro" id="IPR039298">
    <property type="entry name" value="ACOT13"/>
</dbReference>
<accession>A0AA39R5C6</accession>
<dbReference type="InterPro" id="IPR006683">
    <property type="entry name" value="Thioestr_dom"/>
</dbReference>
<dbReference type="CDD" id="cd03443">
    <property type="entry name" value="PaaI_thioesterase"/>
    <property type="match status" value="1"/>
</dbReference>
<dbReference type="EMBL" id="JAFEKC020000004">
    <property type="protein sequence ID" value="KAK0515125.1"/>
    <property type="molecule type" value="Genomic_DNA"/>
</dbReference>
<dbReference type="Proteomes" id="UP001166286">
    <property type="component" value="Unassembled WGS sequence"/>
</dbReference>
<dbReference type="AlphaFoldDB" id="A0AA39R5C6"/>
<reference evidence="4" key="1">
    <citation type="submission" date="2023-03" db="EMBL/GenBank/DDBJ databases">
        <title>Complete genome of Cladonia borealis.</title>
        <authorList>
            <person name="Park H."/>
        </authorList>
    </citation>
    <scope>NUCLEOTIDE SEQUENCE</scope>
    <source>
        <strain evidence="4">ANT050790</strain>
    </source>
</reference>
<dbReference type="FunFam" id="3.10.129.10:FF:000033">
    <property type="entry name" value="acyl-coenzyme A thioesterase 13"/>
    <property type="match status" value="1"/>
</dbReference>
<feature type="domain" description="Thioesterase" evidence="3">
    <location>
        <begin position="63"/>
        <end position="134"/>
    </location>
</feature>
<evidence type="ECO:0000256" key="1">
    <source>
        <dbReference type="ARBA" id="ARBA00008324"/>
    </source>
</evidence>
<keyword evidence="5" id="KW-1185">Reference proteome</keyword>
<evidence type="ECO:0000256" key="2">
    <source>
        <dbReference type="ARBA" id="ARBA00022801"/>
    </source>
</evidence>
<dbReference type="Pfam" id="PF03061">
    <property type="entry name" value="4HBT"/>
    <property type="match status" value="1"/>
</dbReference>
<dbReference type="GO" id="GO:0047617">
    <property type="term" value="F:fatty acyl-CoA hydrolase activity"/>
    <property type="evidence" value="ECO:0007669"/>
    <property type="project" value="InterPro"/>
</dbReference>
<evidence type="ECO:0000313" key="4">
    <source>
        <dbReference type="EMBL" id="KAK0515125.1"/>
    </source>
</evidence>
<name>A0AA39R5C6_9LECA</name>
<dbReference type="PANTHER" id="PTHR21660:SF11">
    <property type="entry name" value="FAMILY PROTEIN, PUTATIVE (AFU_ORTHOLOGUE AFUA_4G04355)-RELATED"/>
    <property type="match status" value="1"/>
</dbReference>
<dbReference type="NCBIfam" id="TIGR00369">
    <property type="entry name" value="unchar_dom_1"/>
    <property type="match status" value="1"/>
</dbReference>
<comment type="caution">
    <text evidence="4">The sequence shown here is derived from an EMBL/GenBank/DDBJ whole genome shotgun (WGS) entry which is preliminary data.</text>
</comment>
<gene>
    <name evidence="4" type="ORF">JMJ35_002504</name>
</gene>
<organism evidence="4 5">
    <name type="scientific">Cladonia borealis</name>
    <dbReference type="NCBI Taxonomy" id="184061"/>
    <lineage>
        <taxon>Eukaryota</taxon>
        <taxon>Fungi</taxon>
        <taxon>Dikarya</taxon>
        <taxon>Ascomycota</taxon>
        <taxon>Pezizomycotina</taxon>
        <taxon>Lecanoromycetes</taxon>
        <taxon>OSLEUM clade</taxon>
        <taxon>Lecanoromycetidae</taxon>
        <taxon>Lecanorales</taxon>
        <taxon>Lecanorineae</taxon>
        <taxon>Cladoniaceae</taxon>
        <taxon>Cladonia</taxon>
    </lineage>
</organism>
<dbReference type="SUPFAM" id="SSF54637">
    <property type="entry name" value="Thioesterase/thiol ester dehydrase-isomerase"/>
    <property type="match status" value="1"/>
</dbReference>
<protein>
    <recommendedName>
        <fullName evidence="3">Thioesterase domain-containing protein</fullName>
    </recommendedName>
</protein>
<sequence>MSDTAQKQQSEDLQQVEKVWSRMKSHSPIYDFLLSDIELLSASKAGSMTAQLKVKPCHLNSKGTLHGTVSAGLIDWAGSLAIAATGLDKTGASTDIHTSFVSTAKEGDLLEVTATAAKVGGTLAFTNVEIKKLKEDGTSSVVSTGSHTKYVKQ</sequence>
<proteinExistence type="inferred from homology"/>
<evidence type="ECO:0000313" key="5">
    <source>
        <dbReference type="Proteomes" id="UP001166286"/>
    </source>
</evidence>
<evidence type="ECO:0000259" key="3">
    <source>
        <dbReference type="Pfam" id="PF03061"/>
    </source>
</evidence>
<keyword evidence="2" id="KW-0378">Hydrolase</keyword>
<comment type="similarity">
    <text evidence="1">Belongs to the thioesterase PaaI family.</text>
</comment>
<dbReference type="InterPro" id="IPR029069">
    <property type="entry name" value="HotDog_dom_sf"/>
</dbReference>